<dbReference type="Gene3D" id="3.30.110.10">
    <property type="entry name" value="Translation initiation factor 3 (IF-3), C-terminal domain"/>
    <property type="match status" value="1"/>
</dbReference>
<dbReference type="Pfam" id="PF00707">
    <property type="entry name" value="IF3_C"/>
    <property type="match status" value="1"/>
</dbReference>
<dbReference type="STRING" id="5539.A0A3E2H9K2"/>
<dbReference type="GO" id="GO:0032790">
    <property type="term" value="P:ribosome disassembly"/>
    <property type="evidence" value="ECO:0007669"/>
    <property type="project" value="TreeGrafter"/>
</dbReference>
<evidence type="ECO:0000259" key="4">
    <source>
        <dbReference type="Pfam" id="PF00707"/>
    </source>
</evidence>
<dbReference type="OMA" id="GTQTKAM"/>
<dbReference type="InterPro" id="IPR019814">
    <property type="entry name" value="Translation_initiation_fac_3_N"/>
</dbReference>
<evidence type="ECO:0000256" key="3">
    <source>
        <dbReference type="ARBA" id="ARBA00022917"/>
    </source>
</evidence>
<comment type="similarity">
    <text evidence="1">Belongs to the IF-3 family.</text>
</comment>
<evidence type="ECO:0000313" key="6">
    <source>
        <dbReference type="EMBL" id="RFU30095.1"/>
    </source>
</evidence>
<protein>
    <recommendedName>
        <fullName evidence="8">Translation initiation factor 3 N-terminal domain-containing protein</fullName>
    </recommendedName>
</protein>
<dbReference type="GO" id="GO:0070124">
    <property type="term" value="P:mitochondrial translational initiation"/>
    <property type="evidence" value="ECO:0007669"/>
    <property type="project" value="TreeGrafter"/>
</dbReference>
<keyword evidence="7" id="KW-1185">Reference proteome</keyword>
<evidence type="ECO:0008006" key="8">
    <source>
        <dbReference type="Google" id="ProtNLM"/>
    </source>
</evidence>
<evidence type="ECO:0000256" key="2">
    <source>
        <dbReference type="ARBA" id="ARBA00022540"/>
    </source>
</evidence>
<dbReference type="InterPro" id="IPR019815">
    <property type="entry name" value="Translation_initiation_fac_3_C"/>
</dbReference>
<sequence>MRNSRSAFSAASALHRVFIAPLAQSGYRSLQHNLRLRPCHFPKLLLTQQRCYAAPPPVRRLPRDDEIKARMIRVVGEDGRLKEPQQTFEVLDSLDRNLESLVVVDPGGNGSPPICKIINKKAARQAEKARKAVKNPGAVVKTIELNWAIDMNDLGHRLNKMKEFLSKGNKVELVLASKRKGRKASPEEADVVLGKIRTAISEVEGAKESKEMEGKILGHATLFIQGKA</sequence>
<accession>A0A3E2H9K2</accession>
<organism evidence="6 7">
    <name type="scientific">Scytalidium lignicola</name>
    <name type="common">Hyphomycete</name>
    <dbReference type="NCBI Taxonomy" id="5539"/>
    <lineage>
        <taxon>Eukaryota</taxon>
        <taxon>Fungi</taxon>
        <taxon>Dikarya</taxon>
        <taxon>Ascomycota</taxon>
        <taxon>Pezizomycotina</taxon>
        <taxon>Leotiomycetes</taxon>
        <taxon>Leotiomycetes incertae sedis</taxon>
        <taxon>Scytalidium</taxon>
    </lineage>
</organism>
<dbReference type="PANTHER" id="PTHR10938">
    <property type="entry name" value="TRANSLATION INITIATION FACTOR IF-3"/>
    <property type="match status" value="1"/>
</dbReference>
<feature type="domain" description="Translation initiation factor 3 C-terminal" evidence="4">
    <location>
        <begin position="139"/>
        <end position="216"/>
    </location>
</feature>
<dbReference type="InterPro" id="IPR001288">
    <property type="entry name" value="Translation_initiation_fac_3"/>
</dbReference>
<keyword evidence="2" id="KW-0396">Initiation factor</keyword>
<dbReference type="PANTHER" id="PTHR10938:SF0">
    <property type="entry name" value="TRANSLATION INITIATION FACTOR IF-3, MITOCHONDRIAL"/>
    <property type="match status" value="1"/>
</dbReference>
<dbReference type="GO" id="GO:0005739">
    <property type="term" value="C:mitochondrion"/>
    <property type="evidence" value="ECO:0007669"/>
    <property type="project" value="TreeGrafter"/>
</dbReference>
<dbReference type="Proteomes" id="UP000258309">
    <property type="component" value="Unassembled WGS sequence"/>
</dbReference>
<dbReference type="SUPFAM" id="SSF54364">
    <property type="entry name" value="Translation initiation factor IF3, N-terminal domain"/>
    <property type="match status" value="1"/>
</dbReference>
<dbReference type="SUPFAM" id="SSF55200">
    <property type="entry name" value="Translation initiation factor IF3, C-terminal domain"/>
    <property type="match status" value="1"/>
</dbReference>
<comment type="caution">
    <text evidence="6">The sequence shown here is derived from an EMBL/GenBank/DDBJ whole genome shotgun (WGS) entry which is preliminary data.</text>
</comment>
<dbReference type="InterPro" id="IPR036787">
    <property type="entry name" value="T_IF-3_N_sf"/>
</dbReference>
<gene>
    <name evidence="6" type="ORF">B7463_g6250</name>
</gene>
<reference evidence="6 7" key="1">
    <citation type="submission" date="2018-05" db="EMBL/GenBank/DDBJ databases">
        <title>Draft genome sequence of Scytalidium lignicola DSM 105466, a ubiquitous saprotrophic fungus.</title>
        <authorList>
            <person name="Buettner E."/>
            <person name="Gebauer A.M."/>
            <person name="Hofrichter M."/>
            <person name="Liers C."/>
            <person name="Kellner H."/>
        </authorList>
    </citation>
    <scope>NUCLEOTIDE SEQUENCE [LARGE SCALE GENOMIC DNA]</scope>
    <source>
        <strain evidence="6 7">DSM 105466</strain>
    </source>
</reference>
<dbReference type="GO" id="GO:0043022">
    <property type="term" value="F:ribosome binding"/>
    <property type="evidence" value="ECO:0007669"/>
    <property type="project" value="TreeGrafter"/>
</dbReference>
<feature type="non-terminal residue" evidence="6">
    <location>
        <position position="1"/>
    </location>
</feature>
<feature type="domain" description="Translation initiation factor 3 N-terminal" evidence="5">
    <location>
        <begin position="65"/>
        <end position="130"/>
    </location>
</feature>
<dbReference type="InterPro" id="IPR036788">
    <property type="entry name" value="T_IF-3_C_sf"/>
</dbReference>
<dbReference type="OrthoDB" id="21573at2759"/>
<evidence type="ECO:0000313" key="7">
    <source>
        <dbReference type="Proteomes" id="UP000258309"/>
    </source>
</evidence>
<evidence type="ECO:0000256" key="1">
    <source>
        <dbReference type="ARBA" id="ARBA00005439"/>
    </source>
</evidence>
<dbReference type="GO" id="GO:0003743">
    <property type="term" value="F:translation initiation factor activity"/>
    <property type="evidence" value="ECO:0007669"/>
    <property type="project" value="UniProtKB-KW"/>
</dbReference>
<dbReference type="Gene3D" id="3.10.20.80">
    <property type="entry name" value="Translation initiation factor 3 (IF-3), N-terminal domain"/>
    <property type="match status" value="1"/>
</dbReference>
<dbReference type="EMBL" id="NCSJ02000109">
    <property type="protein sequence ID" value="RFU30095.1"/>
    <property type="molecule type" value="Genomic_DNA"/>
</dbReference>
<dbReference type="Pfam" id="PF05198">
    <property type="entry name" value="IF3_N"/>
    <property type="match status" value="1"/>
</dbReference>
<feature type="non-terminal residue" evidence="6">
    <location>
        <position position="228"/>
    </location>
</feature>
<keyword evidence="3" id="KW-0648">Protein biosynthesis</keyword>
<evidence type="ECO:0000259" key="5">
    <source>
        <dbReference type="Pfam" id="PF05198"/>
    </source>
</evidence>
<proteinExistence type="inferred from homology"/>
<name>A0A3E2H9K2_SCYLI</name>
<dbReference type="AlphaFoldDB" id="A0A3E2H9K2"/>